<dbReference type="EMBL" id="MN740846">
    <property type="protein sequence ID" value="QHU14749.1"/>
    <property type="molecule type" value="Genomic_DNA"/>
</dbReference>
<keyword evidence="5" id="KW-0833">Ubl conjugation pathway</keyword>
<feature type="domain" description="RING-type" evidence="8">
    <location>
        <begin position="1"/>
        <end position="250"/>
    </location>
</feature>
<keyword evidence="2" id="KW-0479">Metal-binding</keyword>
<dbReference type="Gene3D" id="1.20.120.1750">
    <property type="match status" value="1"/>
</dbReference>
<organism evidence="9">
    <name type="scientific">viral metagenome</name>
    <dbReference type="NCBI Taxonomy" id="1070528"/>
    <lineage>
        <taxon>unclassified sequences</taxon>
        <taxon>metagenomes</taxon>
        <taxon>organismal metagenomes</taxon>
    </lineage>
</organism>
<keyword evidence="3" id="KW-0677">Repeat</keyword>
<evidence type="ECO:0000256" key="2">
    <source>
        <dbReference type="ARBA" id="ARBA00022723"/>
    </source>
</evidence>
<sequence length="447" mass="51554">MECACCTEPFTKERRQKVECHSCDYLVCRECVQTYLQGTVNEAKCMNCNKVWDTNFVCSKMTKTFVKGPLRVTKERVLWEGQLAQLPDAQVEIERRRMIFELKEEIRKMTKEYQKRVAPFKNKLHAQMNTSRKERVKRGFIKACPGEDCKGFLNPDWTCGLCQKSTCKDCNVCIIDTTDEHICLQEDIDTARLLSRDTKSCPQCGVNITKIDGCDQMWCPQCHVSFSWRTNEIVTGTIHNPHYFQWARTQAANGAIPRQPGDNCANGRPSVPQVLISENVLKIHTARTLAVAFIETLSKSCMLSRHIRAIEIPKYTVPVPNFLEERVKYLENTLTKVDFCRTIYQNTKKREKKLEIRNVLHTFCEVIDTILLSLPIPESALLDIPLYIEKMTTHLGSLKSITDYTNSQLETISGNYGGVRLNIEQPEFDLHWGARMLYRARIPNYLM</sequence>
<name>A0A6C0KAN8_9ZZZZ</name>
<dbReference type="PROSITE" id="PS51873">
    <property type="entry name" value="TRIAD"/>
    <property type="match status" value="1"/>
</dbReference>
<keyword evidence="4" id="KW-0863">Zinc-finger</keyword>
<dbReference type="InterPro" id="IPR044066">
    <property type="entry name" value="TRIAD_supradom"/>
</dbReference>
<dbReference type="InterPro" id="IPR001841">
    <property type="entry name" value="Znf_RING"/>
</dbReference>
<evidence type="ECO:0000256" key="3">
    <source>
        <dbReference type="ARBA" id="ARBA00022737"/>
    </source>
</evidence>
<reference evidence="9" key="1">
    <citation type="journal article" date="2020" name="Nature">
        <title>Giant virus diversity and host interactions through global metagenomics.</title>
        <authorList>
            <person name="Schulz F."/>
            <person name="Roux S."/>
            <person name="Paez-Espino D."/>
            <person name="Jungbluth S."/>
            <person name="Walsh D.A."/>
            <person name="Denef V.J."/>
            <person name="McMahon K.D."/>
            <person name="Konstantinidis K.T."/>
            <person name="Eloe-Fadrosh E.A."/>
            <person name="Kyrpides N.C."/>
            <person name="Woyke T."/>
        </authorList>
    </citation>
    <scope>NUCLEOTIDE SEQUENCE</scope>
    <source>
        <strain evidence="9">GVMAG-S-1102113-126</strain>
    </source>
</reference>
<proteinExistence type="predicted"/>
<dbReference type="PROSITE" id="PS50089">
    <property type="entry name" value="ZF_RING_2"/>
    <property type="match status" value="1"/>
</dbReference>
<dbReference type="GO" id="GO:0016740">
    <property type="term" value="F:transferase activity"/>
    <property type="evidence" value="ECO:0007669"/>
    <property type="project" value="UniProtKB-KW"/>
</dbReference>
<protein>
    <recommendedName>
        <fullName evidence="10">RING-type domain-containing protein</fullName>
    </recommendedName>
</protein>
<dbReference type="GO" id="GO:0008270">
    <property type="term" value="F:zinc ion binding"/>
    <property type="evidence" value="ECO:0007669"/>
    <property type="project" value="UniProtKB-KW"/>
</dbReference>
<feature type="domain" description="RING-type" evidence="7">
    <location>
        <begin position="3"/>
        <end position="49"/>
    </location>
</feature>
<keyword evidence="6" id="KW-0862">Zinc</keyword>
<keyword evidence="1" id="KW-0808">Transferase</keyword>
<evidence type="ECO:0000256" key="4">
    <source>
        <dbReference type="ARBA" id="ARBA00022771"/>
    </source>
</evidence>
<evidence type="ECO:0000256" key="5">
    <source>
        <dbReference type="ARBA" id="ARBA00022786"/>
    </source>
</evidence>
<evidence type="ECO:0000313" key="9">
    <source>
        <dbReference type="EMBL" id="QHU14749.1"/>
    </source>
</evidence>
<evidence type="ECO:0000259" key="8">
    <source>
        <dbReference type="PROSITE" id="PS51873"/>
    </source>
</evidence>
<evidence type="ECO:0000259" key="7">
    <source>
        <dbReference type="PROSITE" id="PS50089"/>
    </source>
</evidence>
<evidence type="ECO:0008006" key="10">
    <source>
        <dbReference type="Google" id="ProtNLM"/>
    </source>
</evidence>
<accession>A0A6C0KAN8</accession>
<dbReference type="AlphaFoldDB" id="A0A6C0KAN8"/>
<evidence type="ECO:0000256" key="6">
    <source>
        <dbReference type="ARBA" id="ARBA00022833"/>
    </source>
</evidence>
<dbReference type="SUPFAM" id="SSF57850">
    <property type="entry name" value="RING/U-box"/>
    <property type="match status" value="1"/>
</dbReference>
<evidence type="ECO:0000256" key="1">
    <source>
        <dbReference type="ARBA" id="ARBA00022679"/>
    </source>
</evidence>